<dbReference type="Proteomes" id="UP000799291">
    <property type="component" value="Unassembled WGS sequence"/>
</dbReference>
<evidence type="ECO:0000256" key="1">
    <source>
        <dbReference type="SAM" id="MobiDB-lite"/>
    </source>
</evidence>
<dbReference type="EMBL" id="MU005592">
    <property type="protein sequence ID" value="KAF2681238.1"/>
    <property type="molecule type" value="Genomic_DNA"/>
</dbReference>
<accession>A0A6G1IT11</accession>
<reference evidence="2" key="1">
    <citation type="journal article" date="2020" name="Stud. Mycol.">
        <title>101 Dothideomycetes genomes: a test case for predicting lifestyles and emergence of pathogens.</title>
        <authorList>
            <person name="Haridas S."/>
            <person name="Albert R."/>
            <person name="Binder M."/>
            <person name="Bloem J."/>
            <person name="Labutti K."/>
            <person name="Salamov A."/>
            <person name="Andreopoulos B."/>
            <person name="Baker S."/>
            <person name="Barry K."/>
            <person name="Bills G."/>
            <person name="Bluhm B."/>
            <person name="Cannon C."/>
            <person name="Castanera R."/>
            <person name="Culley D."/>
            <person name="Daum C."/>
            <person name="Ezra D."/>
            <person name="Gonzalez J."/>
            <person name="Henrissat B."/>
            <person name="Kuo A."/>
            <person name="Liang C."/>
            <person name="Lipzen A."/>
            <person name="Lutzoni F."/>
            <person name="Magnuson J."/>
            <person name="Mondo S."/>
            <person name="Nolan M."/>
            <person name="Ohm R."/>
            <person name="Pangilinan J."/>
            <person name="Park H.-J."/>
            <person name="Ramirez L."/>
            <person name="Alfaro M."/>
            <person name="Sun H."/>
            <person name="Tritt A."/>
            <person name="Yoshinaga Y."/>
            <person name="Zwiers L.-H."/>
            <person name="Turgeon B."/>
            <person name="Goodwin S."/>
            <person name="Spatafora J."/>
            <person name="Crous P."/>
            <person name="Grigoriev I."/>
        </authorList>
    </citation>
    <scope>NUCLEOTIDE SEQUENCE</scope>
    <source>
        <strain evidence="2">CBS 122367</strain>
    </source>
</reference>
<evidence type="ECO:0000313" key="3">
    <source>
        <dbReference type="Proteomes" id="UP000799291"/>
    </source>
</evidence>
<organism evidence="2 3">
    <name type="scientific">Lentithecium fluviatile CBS 122367</name>
    <dbReference type="NCBI Taxonomy" id="1168545"/>
    <lineage>
        <taxon>Eukaryota</taxon>
        <taxon>Fungi</taxon>
        <taxon>Dikarya</taxon>
        <taxon>Ascomycota</taxon>
        <taxon>Pezizomycotina</taxon>
        <taxon>Dothideomycetes</taxon>
        <taxon>Pleosporomycetidae</taxon>
        <taxon>Pleosporales</taxon>
        <taxon>Massarineae</taxon>
        <taxon>Lentitheciaceae</taxon>
        <taxon>Lentithecium</taxon>
    </lineage>
</organism>
<protein>
    <submittedName>
        <fullName evidence="2">Uncharacterized protein</fullName>
    </submittedName>
</protein>
<keyword evidence="3" id="KW-1185">Reference proteome</keyword>
<evidence type="ECO:0000313" key="2">
    <source>
        <dbReference type="EMBL" id="KAF2681238.1"/>
    </source>
</evidence>
<feature type="region of interest" description="Disordered" evidence="1">
    <location>
        <begin position="91"/>
        <end position="110"/>
    </location>
</feature>
<sequence>MSLRRSTSSIFSYIIPIVSLVSKAFNYPQSDNRCEHSLPTAQYNIRYAAIPTTTRLSNRIPLQQTKKEIATTQNRAMIFASKSLSDMDIASSNKVQTTGPTNLDLSRACD</sequence>
<feature type="compositionally biased region" description="Polar residues" evidence="1">
    <location>
        <begin position="91"/>
        <end position="104"/>
    </location>
</feature>
<dbReference type="AlphaFoldDB" id="A0A6G1IT11"/>
<gene>
    <name evidence="2" type="ORF">K458DRAFT_82606</name>
</gene>
<name>A0A6G1IT11_9PLEO</name>
<proteinExistence type="predicted"/>